<accession>B4U229</accession>
<sequence length="44" mass="5112">MAVLLVGSFFSPAKLVRLGGYERQKGLRSRRKIQIRVWLLKNLL</sequence>
<reference evidence="1 2" key="1">
    <citation type="journal article" date="2008" name="PLoS ONE">
        <title>Genome sequence of a lancefield group C Streptococcus zooepidemicus strain causing epidemic nephritis: new information about an old disease.</title>
        <authorList>
            <person name="Beres S.B."/>
            <person name="Sesso R."/>
            <person name="Pinto S.W.L."/>
            <person name="Hoe N.P."/>
            <person name="Porcella S.F."/>
            <person name="Deleo F.R."/>
            <person name="Musser J.M."/>
        </authorList>
    </citation>
    <scope>NUCLEOTIDE SEQUENCE [LARGE SCALE GENOMIC DNA]</scope>
    <source>
        <strain evidence="1 2">MGCS10565</strain>
    </source>
</reference>
<evidence type="ECO:0000313" key="1">
    <source>
        <dbReference type="EMBL" id="ACG62046.1"/>
    </source>
</evidence>
<organism evidence="1 2">
    <name type="scientific">Streptococcus equi subsp. zooepidemicus (strain MGCS10565)</name>
    <dbReference type="NCBI Taxonomy" id="552526"/>
    <lineage>
        <taxon>Bacteria</taxon>
        <taxon>Bacillati</taxon>
        <taxon>Bacillota</taxon>
        <taxon>Bacilli</taxon>
        <taxon>Lactobacillales</taxon>
        <taxon>Streptococcaceae</taxon>
        <taxon>Streptococcus</taxon>
    </lineage>
</organism>
<dbReference type="KEGG" id="sez:Sez_0681"/>
<protein>
    <submittedName>
        <fullName evidence="1">Uncharacterized protein</fullName>
    </submittedName>
</protein>
<dbReference type="HOGENOM" id="CLU_3258255_0_0_9"/>
<evidence type="ECO:0000313" key="2">
    <source>
        <dbReference type="Proteomes" id="UP000001873"/>
    </source>
</evidence>
<dbReference type="Proteomes" id="UP000001873">
    <property type="component" value="Chromosome"/>
</dbReference>
<proteinExistence type="predicted"/>
<dbReference type="EMBL" id="CP001129">
    <property type="protein sequence ID" value="ACG62046.1"/>
    <property type="molecule type" value="Genomic_DNA"/>
</dbReference>
<name>B4U229_STREM</name>
<gene>
    <name evidence="1" type="ordered locus">Sez_0681</name>
</gene>
<dbReference type="AlphaFoldDB" id="B4U229"/>